<evidence type="ECO:0008006" key="5">
    <source>
        <dbReference type="Google" id="ProtNLM"/>
    </source>
</evidence>
<gene>
    <name evidence="3" type="ORF">BO94DRAFT_582731</name>
</gene>
<dbReference type="PANTHER" id="PTHR40640">
    <property type="entry name" value="ANCHORED GLYCOPROTEIN, PUTATIVE (AFU_ORTHOLOGUE AFUA_8G04860)-RELATED"/>
    <property type="match status" value="1"/>
</dbReference>
<organism evidence="3 4">
    <name type="scientific">Aspergillus sclerotioniger CBS 115572</name>
    <dbReference type="NCBI Taxonomy" id="1450535"/>
    <lineage>
        <taxon>Eukaryota</taxon>
        <taxon>Fungi</taxon>
        <taxon>Dikarya</taxon>
        <taxon>Ascomycota</taxon>
        <taxon>Pezizomycotina</taxon>
        <taxon>Eurotiomycetes</taxon>
        <taxon>Eurotiomycetidae</taxon>
        <taxon>Eurotiales</taxon>
        <taxon>Aspergillaceae</taxon>
        <taxon>Aspergillus</taxon>
        <taxon>Aspergillus subgen. Circumdati</taxon>
    </lineage>
</organism>
<comment type="caution">
    <text evidence="3">The sequence shown here is derived from an EMBL/GenBank/DDBJ whole genome shotgun (WGS) entry which is preliminary data.</text>
</comment>
<feature type="signal peptide" evidence="2">
    <location>
        <begin position="1"/>
        <end position="17"/>
    </location>
</feature>
<evidence type="ECO:0000313" key="4">
    <source>
        <dbReference type="Proteomes" id="UP000246702"/>
    </source>
</evidence>
<feature type="compositionally biased region" description="Low complexity" evidence="1">
    <location>
        <begin position="200"/>
        <end position="215"/>
    </location>
</feature>
<name>A0A317X728_9EURO</name>
<dbReference type="RefSeq" id="XP_025471110.1">
    <property type="nucleotide sequence ID" value="XM_025615493.1"/>
</dbReference>
<dbReference type="OrthoDB" id="4509310at2759"/>
<feature type="region of interest" description="Disordered" evidence="1">
    <location>
        <begin position="200"/>
        <end position="219"/>
    </location>
</feature>
<dbReference type="PANTHER" id="PTHR40640:SF1">
    <property type="entry name" value="ANCHORED GLYCOPROTEIN, PUTATIVE (AFU_ORTHOLOGUE AFUA_8G04860)-RELATED"/>
    <property type="match status" value="1"/>
</dbReference>
<feature type="region of interest" description="Disordered" evidence="1">
    <location>
        <begin position="155"/>
        <end position="194"/>
    </location>
</feature>
<evidence type="ECO:0000313" key="3">
    <source>
        <dbReference type="EMBL" id="PWY94349.1"/>
    </source>
</evidence>
<evidence type="ECO:0000256" key="1">
    <source>
        <dbReference type="SAM" id="MobiDB-lite"/>
    </source>
</evidence>
<accession>A0A317X728</accession>
<sequence>MKIALLLILGLAVLVSAGELVTTMYPGPWLMSPENKVASVMGNNGTETTYSITCAENTQFTWCDIDDGLTLTAGGSQTTVVRQISSVDGYEILGISQKAICSVDGTTSATCTVTDMHETPSFYTVISQGFEGESFSLVPVTITAGTITQLSDTIVTMSGSSPSRPTSHSASATSGSTSRVSSAEPSASSDGGFMSIMTTKSQASTTSSSSSVRSTGGAPMPTGEVAVIAGGAAMALLVAVL</sequence>
<dbReference type="Proteomes" id="UP000246702">
    <property type="component" value="Unassembled WGS sequence"/>
</dbReference>
<feature type="compositionally biased region" description="Low complexity" evidence="1">
    <location>
        <begin position="158"/>
        <end position="189"/>
    </location>
</feature>
<keyword evidence="4" id="KW-1185">Reference proteome</keyword>
<dbReference type="EMBL" id="MSFK01000005">
    <property type="protein sequence ID" value="PWY94349.1"/>
    <property type="molecule type" value="Genomic_DNA"/>
</dbReference>
<evidence type="ECO:0000256" key="2">
    <source>
        <dbReference type="SAM" id="SignalP"/>
    </source>
</evidence>
<dbReference type="GeneID" id="37117636"/>
<protein>
    <recommendedName>
        <fullName evidence="5">GPI anchored cell wall protein</fullName>
    </recommendedName>
</protein>
<feature type="chain" id="PRO_5016460830" description="GPI anchored cell wall protein" evidence="2">
    <location>
        <begin position="18"/>
        <end position="241"/>
    </location>
</feature>
<dbReference type="AlphaFoldDB" id="A0A317X728"/>
<proteinExistence type="predicted"/>
<keyword evidence="2" id="KW-0732">Signal</keyword>
<reference evidence="3 4" key="1">
    <citation type="submission" date="2016-12" db="EMBL/GenBank/DDBJ databases">
        <title>The genomes of Aspergillus section Nigri reveals drivers in fungal speciation.</title>
        <authorList>
            <consortium name="DOE Joint Genome Institute"/>
            <person name="Vesth T.C."/>
            <person name="Nybo J."/>
            <person name="Theobald S."/>
            <person name="Brandl J."/>
            <person name="Frisvad J.C."/>
            <person name="Nielsen K.F."/>
            <person name="Lyhne E.K."/>
            <person name="Kogle M.E."/>
            <person name="Kuo A."/>
            <person name="Riley R."/>
            <person name="Clum A."/>
            <person name="Nolan M."/>
            <person name="Lipzen A."/>
            <person name="Salamov A."/>
            <person name="Henrissat B."/>
            <person name="Wiebenga A."/>
            <person name="De Vries R.P."/>
            <person name="Grigoriev I.V."/>
            <person name="Mortensen U.H."/>
            <person name="Andersen M.R."/>
            <person name="Baker S.E."/>
        </authorList>
    </citation>
    <scope>NUCLEOTIDE SEQUENCE [LARGE SCALE GENOMIC DNA]</scope>
    <source>
        <strain evidence="3 4">CBS 115572</strain>
    </source>
</reference>